<keyword evidence="7 10" id="KW-1133">Transmembrane helix</keyword>
<evidence type="ECO:0000256" key="6">
    <source>
        <dbReference type="ARBA" id="ARBA00022692"/>
    </source>
</evidence>
<dbReference type="FunFam" id="1.20.81.30:FF:000001">
    <property type="entry name" value="Type II secretion system protein F"/>
    <property type="match status" value="2"/>
</dbReference>
<dbReference type="InterPro" id="IPR001992">
    <property type="entry name" value="T2SS_GspF/T4SS_PilC_CS"/>
</dbReference>
<keyword evidence="4" id="KW-1003">Cell membrane</keyword>
<dbReference type="EMBL" id="FNNG01000013">
    <property type="protein sequence ID" value="SDX55582.1"/>
    <property type="molecule type" value="Genomic_DNA"/>
</dbReference>
<evidence type="ECO:0000256" key="3">
    <source>
        <dbReference type="ARBA" id="ARBA00022448"/>
    </source>
</evidence>
<keyword evidence="8 10" id="KW-0472">Membrane</keyword>
<evidence type="ECO:0000256" key="8">
    <source>
        <dbReference type="ARBA" id="ARBA00023136"/>
    </source>
</evidence>
<evidence type="ECO:0000259" key="11">
    <source>
        <dbReference type="Pfam" id="PF00482"/>
    </source>
</evidence>
<dbReference type="AlphaFoldDB" id="A0A1H3CMV2"/>
<comment type="subcellular location">
    <subcellularLocation>
        <location evidence="1">Cell inner membrane</location>
        <topology evidence="1">Multi-pass membrane protein</topology>
    </subcellularLocation>
    <subcellularLocation>
        <location evidence="9">Cell membrane</location>
        <topology evidence="9">Multi-pass membrane protein</topology>
    </subcellularLocation>
</comment>
<dbReference type="InterPro" id="IPR018076">
    <property type="entry name" value="T2SS_GspF_dom"/>
</dbReference>
<feature type="transmembrane region" description="Helical" evidence="10">
    <location>
        <begin position="373"/>
        <end position="394"/>
    </location>
</feature>
<organism evidence="12 13">
    <name type="scientific">Tepidimicrobium xylanilyticum</name>
    <dbReference type="NCBI Taxonomy" id="1123352"/>
    <lineage>
        <taxon>Bacteria</taxon>
        <taxon>Bacillati</taxon>
        <taxon>Bacillota</taxon>
        <taxon>Tissierellia</taxon>
        <taxon>Tissierellales</taxon>
        <taxon>Tepidimicrobiaceae</taxon>
        <taxon>Tepidimicrobium</taxon>
    </lineage>
</organism>
<protein>
    <submittedName>
        <fullName evidence="12">Type IV pilus assembly protein PilC</fullName>
    </submittedName>
</protein>
<dbReference type="Pfam" id="PF00482">
    <property type="entry name" value="T2SSF"/>
    <property type="match status" value="2"/>
</dbReference>
<feature type="transmembrane region" description="Helical" evidence="10">
    <location>
        <begin position="167"/>
        <end position="196"/>
    </location>
</feature>
<dbReference type="PRINTS" id="PR00812">
    <property type="entry name" value="BCTERIALGSPF"/>
</dbReference>
<dbReference type="RefSeq" id="WP_234949913.1">
    <property type="nucleotide sequence ID" value="NZ_BSYN01000009.1"/>
</dbReference>
<feature type="domain" description="Type II secretion system protein GspF" evidence="11">
    <location>
        <begin position="67"/>
        <end position="190"/>
    </location>
</feature>
<evidence type="ECO:0000313" key="13">
    <source>
        <dbReference type="Proteomes" id="UP000198828"/>
    </source>
</evidence>
<evidence type="ECO:0000256" key="10">
    <source>
        <dbReference type="SAM" id="Phobius"/>
    </source>
</evidence>
<dbReference type="InterPro" id="IPR003004">
    <property type="entry name" value="GspF/PilC"/>
</dbReference>
<dbReference type="Gene3D" id="1.20.81.30">
    <property type="entry name" value="Type II secretion system (T2SS), domain F"/>
    <property type="match status" value="2"/>
</dbReference>
<gene>
    <name evidence="12" type="ORF">SAMN05660923_02504</name>
</gene>
<evidence type="ECO:0000256" key="1">
    <source>
        <dbReference type="ARBA" id="ARBA00004429"/>
    </source>
</evidence>
<dbReference type="PANTHER" id="PTHR30012:SF0">
    <property type="entry name" value="TYPE II SECRETION SYSTEM PROTEIN F-RELATED"/>
    <property type="match status" value="1"/>
</dbReference>
<sequence>MPLYKYRAVSESGVIKEGYFDASSDLEVLDMLRKSNFYPISIEEDVGKDISKEIFPKKVTKKDLAIFCRQFYTMIDAGINIINCLDILEKQTENKTLQKAISIVKEDVQKGMVLSDAIAKHNNIFPSLLSNIVLAGEVSGNLDILMKRMAVYYEKEATIENKIKSALVYPTVLCIVTIAVIIFLLIVVMPTFVSMFEFSGLILPVPTRILLTLSKWLIDFWYLFIGAISILLAGIAYFKKTKKGRLLYDTLRIKIPGIRKNHIMILTSRFARTLATLFDSGIPLLEALDVVSNIMENQVLTNKLCQVKEDIRKGIPMSKAIKKTAIFPPMVDSMIKIGEESGTLDNMLDKTADFFDEEVEVFFQRITTLLEPFLIICMAIIIGFIILAMAMPMFDIVNTIDI</sequence>
<dbReference type="GO" id="GO:0009306">
    <property type="term" value="P:protein secretion"/>
    <property type="evidence" value="ECO:0007669"/>
    <property type="project" value="InterPro"/>
</dbReference>
<dbReference type="PROSITE" id="PS00874">
    <property type="entry name" value="T2SP_F"/>
    <property type="match status" value="1"/>
</dbReference>
<evidence type="ECO:0000256" key="4">
    <source>
        <dbReference type="ARBA" id="ARBA00022475"/>
    </source>
</evidence>
<keyword evidence="5" id="KW-0997">Cell inner membrane</keyword>
<name>A0A1H3CMV2_9FIRM</name>
<evidence type="ECO:0000256" key="7">
    <source>
        <dbReference type="ARBA" id="ARBA00022989"/>
    </source>
</evidence>
<keyword evidence="6 9" id="KW-0812">Transmembrane</keyword>
<dbReference type="GO" id="GO:0005886">
    <property type="term" value="C:plasma membrane"/>
    <property type="evidence" value="ECO:0007669"/>
    <property type="project" value="UniProtKB-SubCell"/>
</dbReference>
<dbReference type="Proteomes" id="UP000198828">
    <property type="component" value="Unassembled WGS sequence"/>
</dbReference>
<evidence type="ECO:0000256" key="9">
    <source>
        <dbReference type="RuleBase" id="RU003923"/>
    </source>
</evidence>
<evidence type="ECO:0000256" key="2">
    <source>
        <dbReference type="ARBA" id="ARBA00005745"/>
    </source>
</evidence>
<keyword evidence="13" id="KW-1185">Reference proteome</keyword>
<keyword evidence="3 9" id="KW-0813">Transport</keyword>
<dbReference type="PANTHER" id="PTHR30012">
    <property type="entry name" value="GENERAL SECRETION PATHWAY PROTEIN"/>
    <property type="match status" value="1"/>
</dbReference>
<feature type="domain" description="Type II secretion system protein GspF" evidence="11">
    <location>
        <begin position="270"/>
        <end position="392"/>
    </location>
</feature>
<dbReference type="InterPro" id="IPR042094">
    <property type="entry name" value="T2SS_GspF_sf"/>
</dbReference>
<accession>A0A1H3CMV2</accession>
<evidence type="ECO:0000313" key="12">
    <source>
        <dbReference type="EMBL" id="SDX55582.1"/>
    </source>
</evidence>
<reference evidence="12 13" key="1">
    <citation type="submission" date="2016-10" db="EMBL/GenBank/DDBJ databases">
        <authorList>
            <person name="de Groot N.N."/>
        </authorList>
    </citation>
    <scope>NUCLEOTIDE SEQUENCE [LARGE SCALE GENOMIC DNA]</scope>
    <source>
        <strain evidence="12 13">DSM 23310</strain>
    </source>
</reference>
<feature type="transmembrane region" description="Helical" evidence="10">
    <location>
        <begin position="216"/>
        <end position="238"/>
    </location>
</feature>
<comment type="similarity">
    <text evidence="2 9">Belongs to the GSP F family.</text>
</comment>
<proteinExistence type="inferred from homology"/>
<evidence type="ECO:0000256" key="5">
    <source>
        <dbReference type="ARBA" id="ARBA00022519"/>
    </source>
</evidence>